<evidence type="ECO:0000256" key="1">
    <source>
        <dbReference type="SAM" id="MobiDB-lite"/>
    </source>
</evidence>
<evidence type="ECO:0000256" key="2">
    <source>
        <dbReference type="SAM" id="SignalP"/>
    </source>
</evidence>
<feature type="region of interest" description="Disordered" evidence="1">
    <location>
        <begin position="256"/>
        <end position="360"/>
    </location>
</feature>
<feature type="signal peptide" evidence="2">
    <location>
        <begin position="1"/>
        <end position="29"/>
    </location>
</feature>
<dbReference type="AlphaFoldDB" id="A0A7S4MQD2"/>
<organism evidence="3">
    <name type="scientific">Odontella aurita</name>
    <dbReference type="NCBI Taxonomy" id="265563"/>
    <lineage>
        <taxon>Eukaryota</taxon>
        <taxon>Sar</taxon>
        <taxon>Stramenopiles</taxon>
        <taxon>Ochrophyta</taxon>
        <taxon>Bacillariophyta</taxon>
        <taxon>Mediophyceae</taxon>
        <taxon>Biddulphiophycidae</taxon>
        <taxon>Eupodiscales</taxon>
        <taxon>Odontellaceae</taxon>
        <taxon>Odontella</taxon>
    </lineage>
</organism>
<sequence length="360" mass="36067">MAAAKAKRTAPRWLRPLLVLSTLSIAAGSFPSSGFFDPPTTPPFVPRQATASSVPSSAPLAFSIRGGAAVDADADATTSENSSSNGAEDSSDADPSPLVGSGATCVLDLRPESVRSAAPLSAGGTVADVFRAASGPGGDGRRSAVLVPVPATPSDSSDGGADESSSASDDGFLLGIFPGDGDGGSSSSSSSSSSSAEADPEKAERGLHRLSSAAESLGSGCDSVVLLVACGSDGTTSLHRSAGLMLAGLMNGLRRRCSGGSSSSTTGAPVRPRPRLRGRSEEGSRSARSPNNPSSSSGIINPVTAATRRSSSFIPSRSCPSCRTFGTRPPENPTSSPPPPSRRTRCSASRPTWTPPACCD</sequence>
<dbReference type="EMBL" id="HBKQ01020734">
    <property type="protein sequence ID" value="CAE2236434.1"/>
    <property type="molecule type" value="Transcribed_RNA"/>
</dbReference>
<feature type="compositionally biased region" description="Low complexity" evidence="1">
    <location>
        <begin position="256"/>
        <end position="270"/>
    </location>
</feature>
<feature type="compositionally biased region" description="Pro residues" evidence="1">
    <location>
        <begin position="330"/>
        <end position="341"/>
    </location>
</feature>
<feature type="compositionally biased region" description="Low complexity" evidence="1">
    <location>
        <begin position="286"/>
        <end position="297"/>
    </location>
</feature>
<feature type="compositionally biased region" description="Low complexity" evidence="1">
    <location>
        <begin position="308"/>
        <end position="329"/>
    </location>
</feature>
<feature type="compositionally biased region" description="Polar residues" evidence="1">
    <location>
        <begin position="77"/>
        <end position="88"/>
    </location>
</feature>
<keyword evidence="2" id="KW-0732">Signal</keyword>
<feature type="chain" id="PRO_5030525090" evidence="2">
    <location>
        <begin position="30"/>
        <end position="360"/>
    </location>
</feature>
<gene>
    <name evidence="3" type="ORF">OAUR00152_LOCUS14032</name>
</gene>
<feature type="compositionally biased region" description="Low complexity" evidence="1">
    <location>
        <begin position="154"/>
        <end position="171"/>
    </location>
</feature>
<evidence type="ECO:0000313" key="3">
    <source>
        <dbReference type="EMBL" id="CAE2236434.1"/>
    </source>
</evidence>
<feature type="region of interest" description="Disordered" evidence="1">
    <location>
        <begin position="133"/>
        <end position="206"/>
    </location>
</feature>
<name>A0A7S4MQD2_9STRA</name>
<feature type="compositionally biased region" description="Low complexity" evidence="1">
    <location>
        <begin position="185"/>
        <end position="195"/>
    </location>
</feature>
<reference evidence="3" key="1">
    <citation type="submission" date="2021-01" db="EMBL/GenBank/DDBJ databases">
        <authorList>
            <person name="Corre E."/>
            <person name="Pelletier E."/>
            <person name="Niang G."/>
            <person name="Scheremetjew M."/>
            <person name="Finn R."/>
            <person name="Kale V."/>
            <person name="Holt S."/>
            <person name="Cochrane G."/>
            <person name="Meng A."/>
            <person name="Brown T."/>
            <person name="Cohen L."/>
        </authorList>
    </citation>
    <scope>NUCLEOTIDE SEQUENCE</scope>
    <source>
        <strain evidence="3">Isolate 1302-5</strain>
    </source>
</reference>
<protein>
    <submittedName>
        <fullName evidence="3">Uncharacterized protein</fullName>
    </submittedName>
</protein>
<feature type="region of interest" description="Disordered" evidence="1">
    <location>
        <begin position="71"/>
        <end position="103"/>
    </location>
</feature>
<accession>A0A7S4MQD2</accession>
<proteinExistence type="predicted"/>